<proteinExistence type="predicted"/>
<accession>A0ABS8HT04</accession>
<keyword evidence="7" id="KW-1185">Reference proteome</keyword>
<sequence>MARNFTRINFFVSWWAYTFPMCAVTIATTLAFKFTGLILFAWLATLLLTVTTLIVAMVTIKTIHAFRRNTVCVSD</sequence>
<evidence type="ECO:0000256" key="4">
    <source>
        <dbReference type="ARBA" id="ARBA00023136"/>
    </source>
</evidence>
<keyword evidence="3 5" id="KW-1133">Transmembrane helix</keyword>
<dbReference type="InterPro" id="IPR038665">
    <property type="entry name" value="Voltage-dep_anion_channel_sf"/>
</dbReference>
<evidence type="ECO:0000256" key="3">
    <source>
        <dbReference type="ARBA" id="ARBA00022989"/>
    </source>
</evidence>
<dbReference type="Pfam" id="PF03595">
    <property type="entry name" value="SLAC1"/>
    <property type="match status" value="1"/>
</dbReference>
<dbReference type="RefSeq" id="WP_369412603.1">
    <property type="nucleotide sequence ID" value="NZ_JAJHJB010000017.1"/>
</dbReference>
<evidence type="ECO:0008006" key="8">
    <source>
        <dbReference type="Google" id="ProtNLM"/>
    </source>
</evidence>
<keyword evidence="4 5" id="KW-0472">Membrane</keyword>
<reference evidence="6" key="1">
    <citation type="submission" date="2021-11" db="EMBL/GenBank/DDBJ databases">
        <title>Description of a new species Pelosinus isolated from the bottom sediments of Lake Baikal.</title>
        <authorList>
            <person name="Zakharyuk A."/>
        </authorList>
    </citation>
    <scope>NUCLEOTIDE SEQUENCE</scope>
    <source>
        <strain evidence="6">Bkl1</strain>
    </source>
</reference>
<evidence type="ECO:0000313" key="6">
    <source>
        <dbReference type="EMBL" id="MCC5466310.1"/>
    </source>
</evidence>
<dbReference type="Gene3D" id="1.50.10.150">
    <property type="entry name" value="Voltage-dependent anion channel"/>
    <property type="match status" value="1"/>
</dbReference>
<keyword evidence="2 5" id="KW-0812">Transmembrane</keyword>
<gene>
    <name evidence="6" type="ORF">LMF89_13200</name>
</gene>
<comment type="caution">
    <text evidence="6">The sequence shown here is derived from an EMBL/GenBank/DDBJ whole genome shotgun (WGS) entry which is preliminary data.</text>
</comment>
<protein>
    <recommendedName>
        <fullName evidence="8">C4-dicarboxylate ABC transporter</fullName>
    </recommendedName>
</protein>
<dbReference type="InterPro" id="IPR004695">
    <property type="entry name" value="SLAC1/Mae1/Ssu1/TehA"/>
</dbReference>
<evidence type="ECO:0000313" key="7">
    <source>
        <dbReference type="Proteomes" id="UP001165492"/>
    </source>
</evidence>
<comment type="subcellular location">
    <subcellularLocation>
        <location evidence="1">Membrane</location>
        <topology evidence="1">Multi-pass membrane protein</topology>
    </subcellularLocation>
</comment>
<feature type="transmembrane region" description="Helical" evidence="5">
    <location>
        <begin position="12"/>
        <end position="32"/>
    </location>
</feature>
<evidence type="ECO:0000256" key="1">
    <source>
        <dbReference type="ARBA" id="ARBA00004141"/>
    </source>
</evidence>
<evidence type="ECO:0000256" key="5">
    <source>
        <dbReference type="SAM" id="Phobius"/>
    </source>
</evidence>
<name>A0ABS8HT04_9FIRM</name>
<dbReference type="Proteomes" id="UP001165492">
    <property type="component" value="Unassembled WGS sequence"/>
</dbReference>
<dbReference type="EMBL" id="JAJHJB010000017">
    <property type="protein sequence ID" value="MCC5466310.1"/>
    <property type="molecule type" value="Genomic_DNA"/>
</dbReference>
<feature type="transmembrane region" description="Helical" evidence="5">
    <location>
        <begin position="38"/>
        <end position="60"/>
    </location>
</feature>
<evidence type="ECO:0000256" key="2">
    <source>
        <dbReference type="ARBA" id="ARBA00022692"/>
    </source>
</evidence>
<organism evidence="6 7">
    <name type="scientific">Pelosinus baikalensis</name>
    <dbReference type="NCBI Taxonomy" id="2892015"/>
    <lineage>
        <taxon>Bacteria</taxon>
        <taxon>Bacillati</taxon>
        <taxon>Bacillota</taxon>
        <taxon>Negativicutes</taxon>
        <taxon>Selenomonadales</taxon>
        <taxon>Sporomusaceae</taxon>
        <taxon>Pelosinus</taxon>
    </lineage>
</organism>